<dbReference type="SUPFAM" id="SSF55874">
    <property type="entry name" value="ATPase domain of HSP90 chaperone/DNA topoisomerase II/histidine kinase"/>
    <property type="match status" value="1"/>
</dbReference>
<dbReference type="Proteomes" id="UP000295258">
    <property type="component" value="Unassembled WGS sequence"/>
</dbReference>
<dbReference type="NCBIfam" id="NF047352">
    <property type="entry name" value="P_loop_sacsin"/>
    <property type="match status" value="1"/>
</dbReference>
<feature type="compositionally biased region" description="Pro residues" evidence="1">
    <location>
        <begin position="1329"/>
        <end position="1340"/>
    </location>
</feature>
<reference evidence="2 3" key="1">
    <citation type="submission" date="2019-03" db="EMBL/GenBank/DDBJ databases">
        <title>Draft genome sequences of novel Actinobacteria.</title>
        <authorList>
            <person name="Sahin N."/>
            <person name="Ay H."/>
            <person name="Saygin H."/>
        </authorList>
    </citation>
    <scope>NUCLEOTIDE SEQUENCE [LARGE SCALE GENOMIC DNA]</scope>
    <source>
        <strain evidence="2 3">KC310</strain>
    </source>
</reference>
<comment type="caution">
    <text evidence="2">The sequence shown here is derived from an EMBL/GenBank/DDBJ whole genome shotgun (WGS) entry which is preliminary data.</text>
</comment>
<evidence type="ECO:0008006" key="4">
    <source>
        <dbReference type="Google" id="ProtNLM"/>
    </source>
</evidence>
<name>A0A4R4V4A9_9ACTN</name>
<accession>A0A4R4V4A9</accession>
<evidence type="ECO:0000313" key="2">
    <source>
        <dbReference type="EMBL" id="TDC99440.1"/>
    </source>
</evidence>
<keyword evidence="3" id="KW-1185">Reference proteome</keyword>
<dbReference type="RefSeq" id="WP_132599567.1">
    <property type="nucleotide sequence ID" value="NZ_SMKO01000113.1"/>
</dbReference>
<proteinExistence type="predicted"/>
<organism evidence="2 3">
    <name type="scientific">Nonomuraea deserti</name>
    <dbReference type="NCBI Taxonomy" id="1848322"/>
    <lineage>
        <taxon>Bacteria</taxon>
        <taxon>Bacillati</taxon>
        <taxon>Actinomycetota</taxon>
        <taxon>Actinomycetes</taxon>
        <taxon>Streptosporangiales</taxon>
        <taxon>Streptosporangiaceae</taxon>
        <taxon>Nonomuraea</taxon>
    </lineage>
</organism>
<evidence type="ECO:0000256" key="1">
    <source>
        <dbReference type="SAM" id="MobiDB-lite"/>
    </source>
</evidence>
<gene>
    <name evidence="2" type="ORF">E1292_31745</name>
</gene>
<feature type="region of interest" description="Disordered" evidence="1">
    <location>
        <begin position="1312"/>
        <end position="1347"/>
    </location>
</feature>
<evidence type="ECO:0000313" key="3">
    <source>
        <dbReference type="Proteomes" id="UP000295258"/>
    </source>
</evidence>
<dbReference type="InterPro" id="IPR036890">
    <property type="entry name" value="HATPase_C_sf"/>
</dbReference>
<dbReference type="EMBL" id="SMKO01000113">
    <property type="protein sequence ID" value="TDC99440.1"/>
    <property type="molecule type" value="Genomic_DNA"/>
</dbReference>
<sequence>MRPNQNSKLHRAQTAARAVYNLDAAGEMYLPEDSEAAAWAVNFLGERIRNADNITHEMADRSRLGAANLSNDRLQFLSEMIQNADDVRATEVRIHRGPSGLTIAHDGLPVRLADLWAMVAPWRSTKTDNADQTGKFGIGLMTLEAISSVREVHSSPYHARLDGFSIAAMPPQDFPKAVGDDRWTFFHIPLPDDVATGDEILAWMRRWDHSALLFLRSVSRIVVLDQEYIQVAVLELALQSLPPIQAALSGEERPVERKRAQAPDGRTWTLYHGTPPSPAVERQGKAKGATIPITVALADGHEEAGMLYAGLPLLAFRHPVRVNAPFDPVSARQDLADTSWNAALVPMIGEMWVAAVADRFHDAPAATWALVPRKDEEAGNAAAAVHALEEDLLVRSREDLPDKVTFNTREAGWLSLSESALESRALERAGLLTPAEIAALADRAAMLPLEARDPSGRWRNVIEDEWAYSPNVEVADALPLLQETSRPVEFVIALTALGLTAKLGDHLLQLPCVVDANGKRLRPPSANGGRILTLCPAPLADAFGWSVRLHEAFNADSGDARKVLAWLREVSPVIDTGAAVEAVRRLAALGTQSGQAPQQVTDEQLHALWSALPNVSAADWDKLAPDVGRAIALRAQAYDGEGATSEVFVTPHKAYLPSAYDRNAFSTAAAATPDLAWIDARYVHLLRSETPRQGMSVTQFLRSLGAETAPRLLPLASTRGPSYKDPRTYANAYISGSPASDLRAEAIRKFKPGLTLYTLSDHHSPDLRRVLLDIANERDGERRRRRAAAALRLLNQLWNQESALRQPWDRRSPWEVDVAHAYNGWQRDGAVAAFWVWEARTIAWLDNCREVPCRPMDLALRSSSNVAVLGEEREEYLHPEVNSIPLPEVAAELGIQGKAETPKLIERLRSLREQNGTGQGPVSQETAAQALLVYRALAEVVTVARRTSNSSFGYGRTTEPEIVKIIRNALSVSEGLVLTQHGWRRPAVVRRGAQIFGDQLPCVLEAGGCEELWETLKIQQPSIHDAIRILRTISKKPATPANERIHLECLRLLERDLAQTQQNSPELAKSLRRLPLRTTSSWTTRRPVYAVSHEGIARQLGRHVPTWQPGIGLDQLRELMHRAHVHERDTSDMVVVETSVRDGWSAPTETQLFQLSVKHLRDQLTRRATPPPAPEVSWEWLETVEVYVVPDLAVQVSLEDAQMSPALPVSAFLNGETPTLYVRGEHELARVKGVGAAIAALFSTDSYNIAATWVGAWQDVTDDNTSRALTLLPTTDQPGRLEQASRAAEQHAQRIEHAAAQTAPETELELVAPVEESSENTLETVPETPGVPFPSSPQPTPSDDAPERRLIDPAVFQPIGLAEPQAATEPHSTFNRHEGNPSLVTPGRGFGGRAPNCTAVPPSYTTGETETVAFNLLKSYLEGKGLTVEDLRGIRRVGADVRDSDQVYYEIKSASGTEPDAVTLTDYEFRRAILEREKYILVVVSGLEDTGQECAPRFRLIADPLRMLGAEALAGVRLTGVRRHGQILSLSRIAEGDPELDESA</sequence>
<protein>
    <recommendedName>
        <fullName evidence="4">Protein NO VEIN C-terminal domain-containing protein</fullName>
    </recommendedName>
</protein>